<feature type="transmembrane region" description="Helical" evidence="1">
    <location>
        <begin position="318"/>
        <end position="338"/>
    </location>
</feature>
<feature type="transmembrane region" description="Helical" evidence="1">
    <location>
        <begin position="160"/>
        <end position="192"/>
    </location>
</feature>
<feature type="transmembrane region" description="Helical" evidence="1">
    <location>
        <begin position="124"/>
        <end position="148"/>
    </location>
</feature>
<evidence type="ECO:0000256" key="1">
    <source>
        <dbReference type="SAM" id="Phobius"/>
    </source>
</evidence>
<accession>A0ABY4G8Y4</accession>
<feature type="transmembrane region" description="Helical" evidence="1">
    <location>
        <begin position="277"/>
        <end position="298"/>
    </location>
</feature>
<protein>
    <recommendedName>
        <fullName evidence="4">Glycosyltransferase RgtA/B/C/D-like domain-containing protein</fullName>
    </recommendedName>
</protein>
<feature type="transmembrane region" description="Helical" evidence="1">
    <location>
        <begin position="7"/>
        <end position="25"/>
    </location>
</feature>
<keyword evidence="3" id="KW-1185">Reference proteome</keyword>
<evidence type="ECO:0008006" key="4">
    <source>
        <dbReference type="Google" id="ProtNLM"/>
    </source>
</evidence>
<evidence type="ECO:0000313" key="2">
    <source>
        <dbReference type="EMBL" id="UOQ67278.1"/>
    </source>
</evidence>
<feature type="transmembrane region" description="Helical" evidence="1">
    <location>
        <begin position="370"/>
        <end position="391"/>
    </location>
</feature>
<reference evidence="2" key="1">
    <citation type="submission" date="2022-04" db="EMBL/GenBank/DDBJ databases">
        <title>Hymenobacter sp. isolated from the air.</title>
        <authorList>
            <person name="Won M."/>
            <person name="Lee C.-M."/>
            <person name="Woen H.-Y."/>
            <person name="Kwon S.-W."/>
        </authorList>
    </citation>
    <scope>NUCLEOTIDE SEQUENCE</scope>
    <source>
        <strain evidence="2">5420S-77</strain>
    </source>
</reference>
<dbReference type="EMBL" id="CP095061">
    <property type="protein sequence ID" value="UOQ67278.1"/>
    <property type="molecule type" value="Genomic_DNA"/>
</dbReference>
<dbReference type="RefSeq" id="WP_245122560.1">
    <property type="nucleotide sequence ID" value="NZ_CP095061.1"/>
</dbReference>
<name>A0ABY4G8Y4_9BACT</name>
<sequence length="521" mass="61031">MKLKDSFWIFFIVLLCIHAVLVLRIDFFPFADVPSHLAEGVIYRYYNEASNLFNQYYTLNYKFYPNTFHLFFFALPIFPDVEIANKVLHLILVITLPILVLLIIKELNGNRWFAIISFILVYNYNLTFGFTGNAIANNVVLLILWLWLRAIGNKSSYVRNMIFISLLLLVVYFSHAMVALFCMMMVGSFLLYRYRTNFKGLVINSFVLVPLGLLVVYWWFVLQKSAENSAGFTTEETSTGAFMKEYYKHEYLQTFLIRAKFIVADNAQLFNGPTGKIVALLLAFIILVPFIIIAYKYFFNRNNAQQQGLFPAIDEKMAYVFILLVVSCFCYFLLPQRIPGQEPLYERFSTILLFALIFIACKAPQVDTRIFAYATILVAFAHLVLWGQYFYQFDQENKGFADVLPKDNTKKLSYMNYDSYYRGRMIYDHFQNYFIVKDKGISTTRIIDYRFGMIRRKASGGLPYQAYMYYNESPREMIAKSDYLLVRGNIAARDQKILDSLNTFRKVKDVNNWHLLQRVNK</sequence>
<evidence type="ECO:0000313" key="3">
    <source>
        <dbReference type="Proteomes" id="UP000830401"/>
    </source>
</evidence>
<proteinExistence type="predicted"/>
<keyword evidence="1" id="KW-1133">Transmembrane helix</keyword>
<organism evidence="2 3">
    <name type="scientific">Hymenobacter volaticus</name>
    <dbReference type="NCBI Taxonomy" id="2932254"/>
    <lineage>
        <taxon>Bacteria</taxon>
        <taxon>Pseudomonadati</taxon>
        <taxon>Bacteroidota</taxon>
        <taxon>Cytophagia</taxon>
        <taxon>Cytophagales</taxon>
        <taxon>Hymenobacteraceae</taxon>
        <taxon>Hymenobacter</taxon>
    </lineage>
</organism>
<dbReference type="Proteomes" id="UP000830401">
    <property type="component" value="Chromosome"/>
</dbReference>
<feature type="transmembrane region" description="Helical" evidence="1">
    <location>
        <begin position="201"/>
        <end position="220"/>
    </location>
</feature>
<keyword evidence="1" id="KW-0812">Transmembrane</keyword>
<keyword evidence="1" id="KW-0472">Membrane</keyword>
<feature type="transmembrane region" description="Helical" evidence="1">
    <location>
        <begin position="344"/>
        <end position="363"/>
    </location>
</feature>
<feature type="transmembrane region" description="Helical" evidence="1">
    <location>
        <begin position="87"/>
        <end position="104"/>
    </location>
</feature>
<gene>
    <name evidence="2" type="ORF">MUN86_05140</name>
</gene>